<feature type="transmembrane region" description="Helical" evidence="1">
    <location>
        <begin position="243"/>
        <end position="264"/>
    </location>
</feature>
<feature type="domain" description="DUF1206" evidence="2">
    <location>
        <begin position="200"/>
        <end position="269"/>
    </location>
</feature>
<sequence>MDIQEFVPQEKQTKKWIENLARFGYAAKGVVYITVGFLAFLAAFNWGGEVTSSEGALLTVANQPFGRVLLLLVALGLLSYVAWQFVQVIFDPEHNDSGLSAWGHRLPYAASGFVYGGLALFAFKTAFNQPTSSGDSSDQQTATLLSQPFGQWLVGAVGVGFVAYGCFYAYRAYSTKFRRHLKLHEMSAKEEAWSTRIGRFGLTAKGVVSVITGYFFIQAARVSDPSRSEDTEGALQAIQQQPYGAWLMGLVALGLIAYGIHMGVQARYRRISP</sequence>
<reference evidence="4" key="1">
    <citation type="submission" date="2018-04" db="EMBL/GenBank/DDBJ databases">
        <authorList>
            <person name="Cornet L."/>
        </authorList>
    </citation>
    <scope>NUCLEOTIDE SEQUENCE [LARGE SCALE GENOMIC DNA]</scope>
</reference>
<feature type="transmembrane region" description="Helical" evidence="1">
    <location>
        <begin position="202"/>
        <end position="223"/>
    </location>
</feature>
<comment type="caution">
    <text evidence="3">The sequence shown here is derived from an EMBL/GenBank/DDBJ whole genome shotgun (WGS) entry which is preliminary data.</text>
</comment>
<feature type="domain" description="DUF1206" evidence="2">
    <location>
        <begin position="23"/>
        <end position="90"/>
    </location>
</feature>
<feature type="transmembrane region" description="Helical" evidence="1">
    <location>
        <begin position="149"/>
        <end position="170"/>
    </location>
</feature>
<feature type="transmembrane region" description="Helical" evidence="1">
    <location>
        <begin position="106"/>
        <end position="127"/>
    </location>
</feature>
<dbReference type="Pfam" id="PF06724">
    <property type="entry name" value="DUF1206"/>
    <property type="match status" value="3"/>
</dbReference>
<gene>
    <name evidence="3" type="ORF">DCF17_12820</name>
</gene>
<name>A0A2W4W931_9CYAN</name>
<feature type="transmembrane region" description="Helical" evidence="1">
    <location>
        <begin position="20"/>
        <end position="44"/>
    </location>
</feature>
<protein>
    <recommendedName>
        <fullName evidence="2">DUF1206 domain-containing protein</fullName>
    </recommendedName>
</protein>
<evidence type="ECO:0000259" key="2">
    <source>
        <dbReference type="Pfam" id="PF06724"/>
    </source>
</evidence>
<proteinExistence type="predicted"/>
<reference evidence="3 4" key="2">
    <citation type="submission" date="2018-06" db="EMBL/GenBank/DDBJ databases">
        <title>Metagenomic assembly of (sub)arctic Cyanobacteria and their associated microbiome from non-axenic cultures.</title>
        <authorList>
            <person name="Baurain D."/>
        </authorList>
    </citation>
    <scope>NUCLEOTIDE SEQUENCE [LARGE SCALE GENOMIC DNA]</scope>
    <source>
        <strain evidence="3">ULC041bin1</strain>
    </source>
</reference>
<keyword evidence="1" id="KW-1133">Transmembrane helix</keyword>
<keyword evidence="1" id="KW-0812">Transmembrane</keyword>
<evidence type="ECO:0000256" key="1">
    <source>
        <dbReference type="SAM" id="Phobius"/>
    </source>
</evidence>
<evidence type="ECO:0000313" key="3">
    <source>
        <dbReference type="EMBL" id="PZO39777.1"/>
    </source>
</evidence>
<organism evidence="3 4">
    <name type="scientific">Shackletoniella antarctica</name>
    <dbReference type="NCBI Taxonomy" id="268115"/>
    <lineage>
        <taxon>Bacteria</taxon>
        <taxon>Bacillati</taxon>
        <taxon>Cyanobacteriota</taxon>
        <taxon>Cyanophyceae</taxon>
        <taxon>Oculatellales</taxon>
        <taxon>Oculatellaceae</taxon>
        <taxon>Shackletoniella</taxon>
    </lineage>
</organism>
<feature type="transmembrane region" description="Helical" evidence="1">
    <location>
        <begin position="64"/>
        <end position="86"/>
    </location>
</feature>
<keyword evidence="1" id="KW-0472">Membrane</keyword>
<accession>A0A2W4W931</accession>
<dbReference type="EMBL" id="QBMN01000083">
    <property type="protein sequence ID" value="PZO39777.1"/>
    <property type="molecule type" value="Genomic_DNA"/>
</dbReference>
<dbReference type="Proteomes" id="UP000249081">
    <property type="component" value="Unassembled WGS sequence"/>
</dbReference>
<evidence type="ECO:0000313" key="4">
    <source>
        <dbReference type="Proteomes" id="UP000249081"/>
    </source>
</evidence>
<dbReference type="InterPro" id="IPR009597">
    <property type="entry name" value="DUF1206"/>
</dbReference>
<feature type="domain" description="DUF1206" evidence="2">
    <location>
        <begin position="108"/>
        <end position="173"/>
    </location>
</feature>
<dbReference type="AlphaFoldDB" id="A0A2W4W931"/>